<evidence type="ECO:0000256" key="10">
    <source>
        <dbReference type="RuleBase" id="RU000501"/>
    </source>
</evidence>
<dbReference type="Gene3D" id="3.20.20.70">
    <property type="entry name" value="Aldolase class I"/>
    <property type="match status" value="1"/>
</dbReference>
<organism evidence="11 12">
    <name type="scientific">Tortispora caseinolytica NRRL Y-17796</name>
    <dbReference type="NCBI Taxonomy" id="767744"/>
    <lineage>
        <taxon>Eukaryota</taxon>
        <taxon>Fungi</taxon>
        <taxon>Dikarya</taxon>
        <taxon>Ascomycota</taxon>
        <taxon>Saccharomycotina</taxon>
        <taxon>Trigonopsidomycetes</taxon>
        <taxon>Trigonopsidales</taxon>
        <taxon>Trigonopsidaceae</taxon>
        <taxon>Tortispora</taxon>
    </lineage>
</organism>
<evidence type="ECO:0000256" key="2">
    <source>
        <dbReference type="ARBA" id="ARBA00004857"/>
    </source>
</evidence>
<dbReference type="InterPro" id="IPR013785">
    <property type="entry name" value="Aldolase_TIM"/>
</dbReference>
<dbReference type="PROSITE" id="PS00958">
    <property type="entry name" value="TRANSALDOLASE_2"/>
    <property type="match status" value="1"/>
</dbReference>
<dbReference type="Pfam" id="PF00923">
    <property type="entry name" value="TAL_FSA"/>
    <property type="match status" value="1"/>
</dbReference>
<evidence type="ECO:0000256" key="4">
    <source>
        <dbReference type="ARBA" id="ARBA00013151"/>
    </source>
</evidence>
<dbReference type="SUPFAM" id="SSF51569">
    <property type="entry name" value="Aldolase"/>
    <property type="match status" value="1"/>
</dbReference>
<comment type="function">
    <text evidence="1">Transaldolase is important for the balance of metabolites in the pentose-phosphate pathway.</text>
</comment>
<comment type="pathway">
    <text evidence="2 10">Carbohydrate degradation; pentose phosphate pathway; D-glyceraldehyde 3-phosphate and beta-D-fructose 6-phosphate from D-ribose 5-phosphate and D-xylulose 5-phosphate (non-oxidative stage): step 2/3.</text>
</comment>
<evidence type="ECO:0000256" key="6">
    <source>
        <dbReference type="ARBA" id="ARBA00022679"/>
    </source>
</evidence>
<protein>
    <recommendedName>
        <fullName evidence="5 10">Transaldolase</fullName>
        <ecNumber evidence="4 10">2.2.1.2</ecNumber>
    </recommendedName>
</protein>
<dbReference type="PANTHER" id="PTHR10683">
    <property type="entry name" value="TRANSALDOLASE"/>
    <property type="match status" value="1"/>
</dbReference>
<keyword evidence="8" id="KW-0704">Schiff base</keyword>
<dbReference type="GO" id="GO:0009052">
    <property type="term" value="P:pentose-phosphate shunt, non-oxidative branch"/>
    <property type="evidence" value="ECO:0007669"/>
    <property type="project" value="TreeGrafter"/>
</dbReference>
<comment type="function">
    <text evidence="10">Catalyzes the rate-limiting step of the non-oxidative phase in the pentose phosphate pathway. Catalyzes the reversible conversion of sedheptulose-7-phosphate and D-glyceraldehyde 3-phosphate into erythrose-4-phosphate and beta-D-fructose 6-phosphate.</text>
</comment>
<dbReference type="GO" id="GO:0005737">
    <property type="term" value="C:cytoplasm"/>
    <property type="evidence" value="ECO:0007669"/>
    <property type="project" value="InterPro"/>
</dbReference>
<dbReference type="EC" id="2.2.1.2" evidence="4 10"/>
<proteinExistence type="inferred from homology"/>
<dbReference type="Proteomes" id="UP000095023">
    <property type="component" value="Unassembled WGS sequence"/>
</dbReference>
<dbReference type="InterPro" id="IPR018225">
    <property type="entry name" value="Transaldolase_AS"/>
</dbReference>
<dbReference type="OrthoDB" id="2015515at2759"/>
<dbReference type="AlphaFoldDB" id="A0A1E4TEE0"/>
<dbReference type="CDD" id="cd00957">
    <property type="entry name" value="Transaldolase_TalAB"/>
    <property type="match status" value="1"/>
</dbReference>
<evidence type="ECO:0000256" key="8">
    <source>
        <dbReference type="ARBA" id="ARBA00023270"/>
    </source>
</evidence>
<dbReference type="HAMAP" id="MF_00492">
    <property type="entry name" value="Transaldolase_1"/>
    <property type="match status" value="1"/>
</dbReference>
<dbReference type="PROSITE" id="PS01054">
    <property type="entry name" value="TRANSALDOLASE_1"/>
    <property type="match status" value="1"/>
</dbReference>
<comment type="similarity">
    <text evidence="3">Belongs to the transaldolase family. Type 1 subfamily.</text>
</comment>
<dbReference type="GO" id="GO:0005975">
    <property type="term" value="P:carbohydrate metabolic process"/>
    <property type="evidence" value="ECO:0007669"/>
    <property type="project" value="InterPro"/>
</dbReference>
<keyword evidence="12" id="KW-1185">Reference proteome</keyword>
<accession>A0A1E4TEE0</accession>
<dbReference type="InterPro" id="IPR004730">
    <property type="entry name" value="Transaldolase_1"/>
</dbReference>
<dbReference type="GO" id="GO:0004801">
    <property type="term" value="F:transaldolase activity"/>
    <property type="evidence" value="ECO:0007669"/>
    <property type="project" value="UniProtKB-EC"/>
</dbReference>
<reference evidence="12" key="1">
    <citation type="submission" date="2016-02" db="EMBL/GenBank/DDBJ databases">
        <title>Comparative genomics of biotechnologically important yeasts.</title>
        <authorList>
            <consortium name="DOE Joint Genome Institute"/>
            <person name="Riley R."/>
            <person name="Haridas S."/>
            <person name="Wolfe K.H."/>
            <person name="Lopes M.R."/>
            <person name="Hittinger C.T."/>
            <person name="Goker M."/>
            <person name="Salamov A."/>
            <person name="Wisecaver J."/>
            <person name="Long T.M."/>
            <person name="Aerts A.L."/>
            <person name="Barry K."/>
            <person name="Choi C."/>
            <person name="Clum A."/>
            <person name="Coughlan A.Y."/>
            <person name="Deshpande S."/>
            <person name="Douglass A.P."/>
            <person name="Hanson S.J."/>
            <person name="Klenk H.-P."/>
            <person name="Labutti K."/>
            <person name="Lapidus A."/>
            <person name="Lindquist E."/>
            <person name="Lipzen A."/>
            <person name="Meier-Kolthoff J.P."/>
            <person name="Ohm R.A."/>
            <person name="Otillar R.P."/>
            <person name="Pangilinan J."/>
            <person name="Peng Y."/>
            <person name="Rokas A."/>
            <person name="Rosa C.A."/>
            <person name="Scheuner C."/>
            <person name="Sibirny A.A."/>
            <person name="Slot J.C."/>
            <person name="Stielow J.B."/>
            <person name="Sun H."/>
            <person name="Kurtzman C.P."/>
            <person name="Blackwell M."/>
            <person name="Jeffries T.W."/>
            <person name="Grigoriev I.V."/>
        </authorList>
    </citation>
    <scope>NUCLEOTIDE SEQUENCE [LARGE SCALE GENOMIC DNA]</scope>
    <source>
        <strain evidence="12">NRRL Y-17796</strain>
    </source>
</reference>
<evidence type="ECO:0000256" key="9">
    <source>
        <dbReference type="ARBA" id="ARBA00048810"/>
    </source>
</evidence>
<dbReference type="UniPathway" id="UPA00115">
    <property type="reaction ID" value="UER00414"/>
</dbReference>
<evidence type="ECO:0000313" key="12">
    <source>
        <dbReference type="Proteomes" id="UP000095023"/>
    </source>
</evidence>
<dbReference type="PANTHER" id="PTHR10683:SF18">
    <property type="entry name" value="TRANSALDOLASE"/>
    <property type="match status" value="1"/>
</dbReference>
<dbReference type="InterPro" id="IPR001585">
    <property type="entry name" value="TAL/FSA"/>
</dbReference>
<comment type="catalytic activity">
    <reaction evidence="9 10">
        <text>D-sedoheptulose 7-phosphate + D-glyceraldehyde 3-phosphate = D-erythrose 4-phosphate + beta-D-fructose 6-phosphate</text>
        <dbReference type="Rhea" id="RHEA:17053"/>
        <dbReference type="ChEBI" id="CHEBI:16897"/>
        <dbReference type="ChEBI" id="CHEBI:57483"/>
        <dbReference type="ChEBI" id="CHEBI:57634"/>
        <dbReference type="ChEBI" id="CHEBI:59776"/>
        <dbReference type="EC" id="2.2.1.2"/>
    </reaction>
</comment>
<dbReference type="FunFam" id="3.20.20.70:FF:000088">
    <property type="entry name" value="Transaldolase"/>
    <property type="match status" value="1"/>
</dbReference>
<evidence type="ECO:0000256" key="7">
    <source>
        <dbReference type="ARBA" id="ARBA00023126"/>
    </source>
</evidence>
<evidence type="ECO:0000256" key="1">
    <source>
        <dbReference type="ARBA" id="ARBA00003518"/>
    </source>
</evidence>
<evidence type="ECO:0000256" key="5">
    <source>
        <dbReference type="ARBA" id="ARBA00018292"/>
    </source>
</evidence>
<sequence length="326" mass="35510">MSSSLEQLKAAGTVVVTDTGEFESIAKYKPQDATTNPSLILAAAKKPEYAKLIDAAVNAVKSSSGSIEEKAEKALDGLLVEFGKEILKIVPGRVSTEVDARLSFDKEATIAKALQIIDLYKQVGIDKERILIKIASTWEGIQAARELEAKYGIHCNLTLLFSFVQAVACAEAQVTLISPFVGRILDWYKASTGKSYTAQEDPGVQSVKQIFDYYKKYGYKTIVMGASFRNTGEITELAGCDFLTISPGLLEQLYNSTEPVPKKLDAAAALTSSSVPEKVSFVDDEPTFRFELNENAMATEKLSEGIRKFSADAKVLHQLLVDKLSA</sequence>
<name>A0A1E4TEE0_9ASCO</name>
<evidence type="ECO:0000313" key="11">
    <source>
        <dbReference type="EMBL" id="ODV90126.1"/>
    </source>
</evidence>
<keyword evidence="6 10" id="KW-0808">Transferase</keyword>
<keyword evidence="7 10" id="KW-0570">Pentose shunt</keyword>
<dbReference type="NCBIfam" id="TIGR00874">
    <property type="entry name" value="talAB"/>
    <property type="match status" value="1"/>
</dbReference>
<evidence type="ECO:0000256" key="3">
    <source>
        <dbReference type="ARBA" id="ARBA00008012"/>
    </source>
</evidence>
<dbReference type="EMBL" id="KV453842">
    <property type="protein sequence ID" value="ODV90126.1"/>
    <property type="molecule type" value="Genomic_DNA"/>
</dbReference>
<gene>
    <name evidence="11" type="ORF">CANCADRAFT_101391</name>
</gene>